<dbReference type="EMBL" id="LHPF02000008">
    <property type="protein sequence ID" value="PSC73091.1"/>
    <property type="molecule type" value="Genomic_DNA"/>
</dbReference>
<keyword evidence="6" id="KW-1185">Reference proteome</keyword>
<dbReference type="InterPro" id="IPR002110">
    <property type="entry name" value="Ankyrin_rpt"/>
</dbReference>
<evidence type="ECO:0000256" key="2">
    <source>
        <dbReference type="ARBA" id="ARBA00023043"/>
    </source>
</evidence>
<protein>
    <submittedName>
        <fullName evidence="5">Ankyrin repeat</fullName>
    </submittedName>
</protein>
<name>A0A2P6VG93_9CHLO</name>
<dbReference type="STRING" id="554055.A0A2P6VG93"/>
<dbReference type="PANTHER" id="PTHR24198">
    <property type="entry name" value="ANKYRIN REPEAT AND PROTEIN KINASE DOMAIN-CONTAINING PROTEIN"/>
    <property type="match status" value="1"/>
</dbReference>
<dbReference type="Gene3D" id="1.25.40.20">
    <property type="entry name" value="Ankyrin repeat-containing domain"/>
    <property type="match status" value="5"/>
</dbReference>
<dbReference type="Pfam" id="PF00023">
    <property type="entry name" value="Ank"/>
    <property type="match status" value="2"/>
</dbReference>
<feature type="region of interest" description="Disordered" evidence="4">
    <location>
        <begin position="69"/>
        <end position="88"/>
    </location>
</feature>
<organism evidence="5 6">
    <name type="scientific">Micractinium conductrix</name>
    <dbReference type="NCBI Taxonomy" id="554055"/>
    <lineage>
        <taxon>Eukaryota</taxon>
        <taxon>Viridiplantae</taxon>
        <taxon>Chlorophyta</taxon>
        <taxon>core chlorophytes</taxon>
        <taxon>Trebouxiophyceae</taxon>
        <taxon>Chlorellales</taxon>
        <taxon>Chlorellaceae</taxon>
        <taxon>Chlorella clade</taxon>
        <taxon>Micractinium</taxon>
    </lineage>
</organism>
<comment type="caution">
    <text evidence="5">The sequence shown here is derived from an EMBL/GenBank/DDBJ whole genome shotgun (WGS) entry which is preliminary data.</text>
</comment>
<sequence>MRSFIVLEPGATSPAELLAAAIRAADVGAVEDLLPSLPPPLGGFGLLQAACCGQRDILELLLDHATGLGDLAPSPPSPPPPPADARGRQPLHFAAAHGDYGAAQLLLARGADVNAATREGATPLHHACAGGHRSVAELLLEQGAEVDCRAADGSTCLLAAAEAGHSHVVKALLRRGADPNAADAHGLTPLAAALVDGHRRCAEALLAASAAPPPRAVHYAAHHGMARVLSKLLEGPAAAEINEADETGETPLLAAARRGNQECVELLLAAGAAADSANRGGLTPLMAASLFCHETVAAALLARGAGVSARDLTHRRTPLHWAAVADAAGVARRLLDSGADVAAVDVQGATAEDLAEEYESTLVIQVFRSRGQR</sequence>
<feature type="repeat" description="ANK" evidence="3">
    <location>
        <begin position="280"/>
        <end position="312"/>
    </location>
</feature>
<evidence type="ECO:0000313" key="5">
    <source>
        <dbReference type="EMBL" id="PSC73091.1"/>
    </source>
</evidence>
<proteinExistence type="predicted"/>
<dbReference type="PROSITE" id="PS50297">
    <property type="entry name" value="ANK_REP_REGION"/>
    <property type="match status" value="5"/>
</dbReference>
<dbReference type="Pfam" id="PF12796">
    <property type="entry name" value="Ank_2"/>
    <property type="match status" value="2"/>
</dbReference>
<feature type="repeat" description="ANK" evidence="3">
    <location>
        <begin position="152"/>
        <end position="184"/>
    </location>
</feature>
<keyword evidence="1" id="KW-0677">Repeat</keyword>
<feature type="repeat" description="ANK" evidence="3">
    <location>
        <begin position="86"/>
        <end position="118"/>
    </location>
</feature>
<feature type="repeat" description="ANK" evidence="3">
    <location>
        <begin position="119"/>
        <end position="151"/>
    </location>
</feature>
<evidence type="ECO:0000256" key="3">
    <source>
        <dbReference type="PROSITE-ProRule" id="PRU00023"/>
    </source>
</evidence>
<dbReference type="PROSITE" id="PS50088">
    <property type="entry name" value="ANK_REPEAT"/>
    <property type="match status" value="6"/>
</dbReference>
<feature type="compositionally biased region" description="Pro residues" evidence="4">
    <location>
        <begin position="73"/>
        <end position="83"/>
    </location>
</feature>
<reference evidence="5 6" key="1">
    <citation type="journal article" date="2018" name="Plant J.">
        <title>Genome sequences of Chlorella sorokiniana UTEX 1602 and Micractinium conductrix SAG 241.80: implications to maltose excretion by a green alga.</title>
        <authorList>
            <person name="Arriola M.B."/>
            <person name="Velmurugan N."/>
            <person name="Zhang Y."/>
            <person name="Plunkett M.H."/>
            <person name="Hondzo H."/>
            <person name="Barney B.M."/>
        </authorList>
    </citation>
    <scope>NUCLEOTIDE SEQUENCE [LARGE SCALE GENOMIC DNA]</scope>
    <source>
        <strain evidence="5 6">SAG 241.80</strain>
    </source>
</reference>
<accession>A0A2P6VG93</accession>
<evidence type="ECO:0000256" key="1">
    <source>
        <dbReference type="ARBA" id="ARBA00022737"/>
    </source>
</evidence>
<evidence type="ECO:0000313" key="6">
    <source>
        <dbReference type="Proteomes" id="UP000239649"/>
    </source>
</evidence>
<dbReference type="InterPro" id="IPR036770">
    <property type="entry name" value="Ankyrin_rpt-contain_sf"/>
</dbReference>
<dbReference type="PANTHER" id="PTHR24198:SF165">
    <property type="entry name" value="ANKYRIN REPEAT-CONTAINING PROTEIN-RELATED"/>
    <property type="match status" value="1"/>
</dbReference>
<evidence type="ECO:0000256" key="4">
    <source>
        <dbReference type="SAM" id="MobiDB-lite"/>
    </source>
</evidence>
<dbReference type="AlphaFoldDB" id="A0A2P6VG93"/>
<keyword evidence="2 3" id="KW-0040">ANK repeat</keyword>
<dbReference type="OrthoDB" id="507343at2759"/>
<gene>
    <name evidence="5" type="ORF">C2E20_3733</name>
</gene>
<dbReference type="SMART" id="SM00248">
    <property type="entry name" value="ANK"/>
    <property type="match status" value="8"/>
</dbReference>
<dbReference type="SUPFAM" id="SSF48403">
    <property type="entry name" value="Ankyrin repeat"/>
    <property type="match status" value="1"/>
</dbReference>
<dbReference type="PRINTS" id="PR01415">
    <property type="entry name" value="ANKYRIN"/>
</dbReference>
<dbReference type="Proteomes" id="UP000239649">
    <property type="component" value="Unassembled WGS sequence"/>
</dbReference>
<feature type="repeat" description="ANK" evidence="3">
    <location>
        <begin position="247"/>
        <end position="279"/>
    </location>
</feature>
<feature type="repeat" description="ANK" evidence="3">
    <location>
        <begin position="314"/>
        <end position="346"/>
    </location>
</feature>